<evidence type="ECO:0000313" key="4">
    <source>
        <dbReference type="Proteomes" id="UP001597641"/>
    </source>
</evidence>
<feature type="signal peptide" evidence="1">
    <location>
        <begin position="1"/>
        <end position="17"/>
    </location>
</feature>
<accession>A0ABW6BWU4</accession>
<name>A0ABW6BWU4_9BACT</name>
<evidence type="ECO:0000259" key="2">
    <source>
        <dbReference type="Pfam" id="PF11954"/>
    </source>
</evidence>
<protein>
    <submittedName>
        <fullName evidence="3">DUF3471 domain-containing protein</fullName>
    </submittedName>
</protein>
<dbReference type="Pfam" id="PF11954">
    <property type="entry name" value="DUF3471"/>
    <property type="match status" value="1"/>
</dbReference>
<proteinExistence type="predicted"/>
<comment type="caution">
    <text evidence="3">The sequence shown here is derived from an EMBL/GenBank/DDBJ whole genome shotgun (WGS) entry which is preliminary data.</text>
</comment>
<dbReference type="InterPro" id="IPR021860">
    <property type="entry name" value="Peptidase_S12_Pab87-rel_C"/>
</dbReference>
<keyword evidence="1" id="KW-0732">Signal</keyword>
<feature type="domain" description="Peptidase S12 Pab87-related C-terminal" evidence="2">
    <location>
        <begin position="37"/>
        <end position="110"/>
    </location>
</feature>
<keyword evidence="4" id="KW-1185">Reference proteome</keyword>
<feature type="chain" id="PRO_5045301150" evidence="1">
    <location>
        <begin position="18"/>
        <end position="121"/>
    </location>
</feature>
<dbReference type="Proteomes" id="UP001597641">
    <property type="component" value="Unassembled WGS sequence"/>
</dbReference>
<organism evidence="3 4">
    <name type="scientific">Pontibacter toksunensis</name>
    <dbReference type="NCBI Taxonomy" id="1332631"/>
    <lineage>
        <taxon>Bacteria</taxon>
        <taxon>Pseudomonadati</taxon>
        <taxon>Bacteroidota</taxon>
        <taxon>Cytophagia</taxon>
        <taxon>Cytophagales</taxon>
        <taxon>Hymenobacteraceae</taxon>
        <taxon>Pontibacter</taxon>
    </lineage>
</organism>
<dbReference type="EMBL" id="JBHUOX010000010">
    <property type="protein sequence ID" value="MFD3001558.1"/>
    <property type="molecule type" value="Genomic_DNA"/>
</dbReference>
<gene>
    <name evidence="3" type="ORF">ACFS7Z_14400</name>
</gene>
<sequence>MKKLIFIILLSPVTLFANPKPDVNQAKPTYSTALAEAEEALARYVGVYKMNEQFSITISLEGGKLYALAQGDAEKTEFTPVSGNKFLVKGPETEVEFLEEDGKVQYLFVNMQGGLKLKKVN</sequence>
<evidence type="ECO:0000256" key="1">
    <source>
        <dbReference type="SAM" id="SignalP"/>
    </source>
</evidence>
<evidence type="ECO:0000313" key="3">
    <source>
        <dbReference type="EMBL" id="MFD3001558.1"/>
    </source>
</evidence>
<dbReference type="RefSeq" id="WP_377485776.1">
    <property type="nucleotide sequence ID" value="NZ_JBHUOX010000010.1"/>
</dbReference>
<reference evidence="4" key="1">
    <citation type="journal article" date="2019" name="Int. J. Syst. Evol. Microbiol.">
        <title>The Global Catalogue of Microorganisms (GCM) 10K type strain sequencing project: providing services to taxonomists for standard genome sequencing and annotation.</title>
        <authorList>
            <consortium name="The Broad Institute Genomics Platform"/>
            <consortium name="The Broad Institute Genome Sequencing Center for Infectious Disease"/>
            <person name="Wu L."/>
            <person name="Ma J."/>
        </authorList>
    </citation>
    <scope>NUCLEOTIDE SEQUENCE [LARGE SCALE GENOMIC DNA]</scope>
    <source>
        <strain evidence="4">KCTC 23984</strain>
    </source>
</reference>